<sequence length="131" mass="13241">MSSDFAGRHVAFPTPSPAGPRDPVATAPSAGAPGAAPSHAPATLAAGVPEDGTPADAAPLGVGRAPTGHPEVDARLGRLADADHLATEGHLEVYEDVHRALRDTLTALDSRPGPPVPAPQRTPASSYDHRS</sequence>
<dbReference type="Proteomes" id="UP000186455">
    <property type="component" value="Unassembled WGS sequence"/>
</dbReference>
<evidence type="ECO:0000313" key="2">
    <source>
        <dbReference type="EMBL" id="OKH92745.1"/>
    </source>
</evidence>
<dbReference type="EMBL" id="LFBV01000006">
    <property type="protein sequence ID" value="OKH92745.1"/>
    <property type="molecule type" value="Genomic_DNA"/>
</dbReference>
<evidence type="ECO:0000313" key="3">
    <source>
        <dbReference type="Proteomes" id="UP000186455"/>
    </source>
</evidence>
<dbReference type="GeneID" id="96795848"/>
<feature type="compositionally biased region" description="Low complexity" evidence="1">
    <location>
        <begin position="25"/>
        <end position="46"/>
    </location>
</feature>
<keyword evidence="3" id="KW-1185">Reference proteome</keyword>
<proteinExistence type="predicted"/>
<organism evidence="2 3">
    <name type="scientific">Streptomyces uncialis</name>
    <dbReference type="NCBI Taxonomy" id="1048205"/>
    <lineage>
        <taxon>Bacteria</taxon>
        <taxon>Bacillati</taxon>
        <taxon>Actinomycetota</taxon>
        <taxon>Actinomycetes</taxon>
        <taxon>Kitasatosporales</taxon>
        <taxon>Streptomycetaceae</taxon>
        <taxon>Streptomyces</taxon>
    </lineage>
</organism>
<feature type="region of interest" description="Disordered" evidence="1">
    <location>
        <begin position="1"/>
        <end position="72"/>
    </location>
</feature>
<name>A0A1Q4V4L0_9ACTN</name>
<comment type="caution">
    <text evidence="2">The sequence shown here is derived from an EMBL/GenBank/DDBJ whole genome shotgun (WGS) entry which is preliminary data.</text>
</comment>
<gene>
    <name evidence="2" type="ORF">AB852_24390</name>
</gene>
<protein>
    <submittedName>
        <fullName evidence="2">Uncharacterized protein</fullName>
    </submittedName>
</protein>
<reference evidence="2 3" key="1">
    <citation type="submission" date="2015-06" db="EMBL/GenBank/DDBJ databases">
        <title>Cloning and characterization of the uncialamcin biosynthetic gene cluster.</title>
        <authorList>
            <person name="Yan X."/>
            <person name="Huang T."/>
            <person name="Ge H."/>
            <person name="Shen B."/>
        </authorList>
    </citation>
    <scope>NUCLEOTIDE SEQUENCE [LARGE SCALE GENOMIC DNA]</scope>
    <source>
        <strain evidence="2 3">DCA2648</strain>
    </source>
</reference>
<feature type="region of interest" description="Disordered" evidence="1">
    <location>
        <begin position="106"/>
        <end position="131"/>
    </location>
</feature>
<evidence type="ECO:0000256" key="1">
    <source>
        <dbReference type="SAM" id="MobiDB-lite"/>
    </source>
</evidence>
<dbReference type="STRING" id="1048205.AB852_24390"/>
<accession>A0A1Q4V4L0</accession>
<dbReference type="AlphaFoldDB" id="A0A1Q4V4L0"/>
<dbReference type="RefSeq" id="WP_073792365.1">
    <property type="nucleotide sequence ID" value="NZ_CP109290.1"/>
</dbReference>